<dbReference type="EMBL" id="BRYA01001573">
    <property type="protein sequence ID" value="GMI45525.1"/>
    <property type="molecule type" value="Genomic_DNA"/>
</dbReference>
<evidence type="ECO:0000313" key="2">
    <source>
        <dbReference type="Proteomes" id="UP001165065"/>
    </source>
</evidence>
<comment type="caution">
    <text evidence="1">The sequence shown here is derived from an EMBL/GenBank/DDBJ whole genome shotgun (WGS) entry which is preliminary data.</text>
</comment>
<reference evidence="2" key="1">
    <citation type="journal article" date="2023" name="Commun. Biol.">
        <title>Genome analysis of Parmales, the sister group of diatoms, reveals the evolutionary specialization of diatoms from phago-mixotrophs to photoautotrophs.</title>
        <authorList>
            <person name="Ban H."/>
            <person name="Sato S."/>
            <person name="Yoshikawa S."/>
            <person name="Yamada K."/>
            <person name="Nakamura Y."/>
            <person name="Ichinomiya M."/>
            <person name="Sato N."/>
            <person name="Blanc-Mathieu R."/>
            <person name="Endo H."/>
            <person name="Kuwata A."/>
            <person name="Ogata H."/>
        </authorList>
    </citation>
    <scope>NUCLEOTIDE SEQUENCE [LARGE SCALE GENOMIC DNA]</scope>
</reference>
<evidence type="ECO:0000313" key="1">
    <source>
        <dbReference type="EMBL" id="GMI45525.1"/>
    </source>
</evidence>
<gene>
    <name evidence="1" type="ORF">TrCOL_g12936</name>
</gene>
<dbReference type="OrthoDB" id="10591495at2759"/>
<sequence>MPFTGGQHRHMMNQFMKDAAGEYEEERRGEIGRLGRLEGAGAGHAPRTGGEYTDSGFYSNDTHGPVTDDDANLLYVHVARVWKDKLKIGVRYTGEHSVEDGSTSPAKFANNFGKGSWWELVRVTEEQKVEDFAVEVVREMARVWVKGALWQAELAVFGEEGARGGGGSETVLSIWQQQALAELVAGECL</sequence>
<protein>
    <submittedName>
        <fullName evidence="1">Uncharacterized protein</fullName>
    </submittedName>
</protein>
<organism evidence="1 2">
    <name type="scientific">Triparma columacea</name>
    <dbReference type="NCBI Taxonomy" id="722753"/>
    <lineage>
        <taxon>Eukaryota</taxon>
        <taxon>Sar</taxon>
        <taxon>Stramenopiles</taxon>
        <taxon>Ochrophyta</taxon>
        <taxon>Bolidophyceae</taxon>
        <taxon>Parmales</taxon>
        <taxon>Triparmaceae</taxon>
        <taxon>Triparma</taxon>
    </lineage>
</organism>
<accession>A0A9W7GKI2</accession>
<name>A0A9W7GKI2_9STRA</name>
<dbReference type="AlphaFoldDB" id="A0A9W7GKI2"/>
<dbReference type="Proteomes" id="UP001165065">
    <property type="component" value="Unassembled WGS sequence"/>
</dbReference>
<feature type="non-terminal residue" evidence="1">
    <location>
        <position position="189"/>
    </location>
</feature>
<proteinExistence type="predicted"/>
<keyword evidence="2" id="KW-1185">Reference proteome</keyword>